<evidence type="ECO:0000313" key="3">
    <source>
        <dbReference type="EMBL" id="HIU21418.1"/>
    </source>
</evidence>
<comment type="caution">
    <text evidence="3">The sequence shown here is derived from an EMBL/GenBank/DDBJ whole genome shotgun (WGS) entry which is preliminary data.</text>
</comment>
<feature type="region of interest" description="Disordered" evidence="1">
    <location>
        <begin position="236"/>
        <end position="342"/>
    </location>
</feature>
<organism evidence="3 4">
    <name type="scientific">Candidatus Limadaptatus stercorigallinarum</name>
    <dbReference type="NCBI Taxonomy" id="2840845"/>
    <lineage>
        <taxon>Bacteria</taxon>
        <taxon>Bacillati</taxon>
        <taxon>Bacillota</taxon>
        <taxon>Clostridia</taxon>
        <taxon>Eubacteriales</taxon>
        <taxon>Candidatus Limadaptatus</taxon>
    </lineage>
</organism>
<gene>
    <name evidence="3" type="ORF">IAD51_04210</name>
</gene>
<dbReference type="AlphaFoldDB" id="A0A9D1HRR2"/>
<feature type="compositionally biased region" description="Acidic residues" evidence="1">
    <location>
        <begin position="250"/>
        <end position="279"/>
    </location>
</feature>
<feature type="transmembrane region" description="Helical" evidence="2">
    <location>
        <begin position="128"/>
        <end position="149"/>
    </location>
</feature>
<evidence type="ECO:0000256" key="2">
    <source>
        <dbReference type="SAM" id="Phobius"/>
    </source>
</evidence>
<keyword evidence="2" id="KW-0472">Membrane</keyword>
<feature type="transmembrane region" description="Helical" evidence="2">
    <location>
        <begin position="26"/>
        <end position="46"/>
    </location>
</feature>
<name>A0A9D1HRR2_9FIRM</name>
<keyword evidence="2" id="KW-1133">Transmembrane helix</keyword>
<dbReference type="EMBL" id="DVMN01000073">
    <property type="protein sequence ID" value="HIU21418.1"/>
    <property type="molecule type" value="Genomic_DNA"/>
</dbReference>
<evidence type="ECO:0000256" key="1">
    <source>
        <dbReference type="SAM" id="MobiDB-lite"/>
    </source>
</evidence>
<keyword evidence="2" id="KW-0812">Transmembrane</keyword>
<feature type="compositionally biased region" description="Basic and acidic residues" evidence="1">
    <location>
        <begin position="312"/>
        <end position="324"/>
    </location>
</feature>
<proteinExistence type="predicted"/>
<protein>
    <submittedName>
        <fullName evidence="3">Uncharacterized protein</fullName>
    </submittedName>
</protein>
<reference evidence="3" key="1">
    <citation type="submission" date="2020-10" db="EMBL/GenBank/DDBJ databases">
        <authorList>
            <person name="Gilroy R."/>
        </authorList>
    </citation>
    <scope>NUCLEOTIDE SEQUENCE</scope>
    <source>
        <strain evidence="3">1063</strain>
    </source>
</reference>
<accession>A0A9D1HRR2</accession>
<feature type="region of interest" description="Disordered" evidence="1">
    <location>
        <begin position="509"/>
        <end position="533"/>
    </location>
</feature>
<feature type="compositionally biased region" description="Acidic residues" evidence="1">
    <location>
        <begin position="325"/>
        <end position="336"/>
    </location>
</feature>
<dbReference type="Proteomes" id="UP000824088">
    <property type="component" value="Unassembled WGS sequence"/>
</dbReference>
<sequence length="533" mass="57607">MSFFNTIFDWLADVSGQLPEIGIQSFYIVVTVAMAALAVVIGLTFFGSRAYKVKRACRRTLSYLEDEDVINDDNVARFTSECFGAKAPASMRETWLSYLGVRFGYPSETVSEADVFDKEVKRPDSVRANVFIAVALILTALFAFWGLGAMGTAEVGVVLCLGLLIGAVGYLVLWIVARRQYSAARKAFEEMQDELDAKVNLQVERDYATDASPLLQIAAIMDGIIAKNTAKPAPTEEEVAAAVAAKQAEEAVEEEQEAAAEEESDGTEEPPAPAEDEAEAPAPEESAEEKTPIELAVDEAESASDGAEVQEVSDKAENEGRDGDVSEEINDEDEENMFGRKKKKLQQAELTARGYDELVVDSELLPDDDGQGAAEATLVAAPAQPQQQTMLRGSQPESLEGLNIAARPTADSSVTVSLEPEVIYVEEDLDEGDEDVKPPRLAKLPHLVDYVLTMKLSRSMKMRVAMLMLQAYTVFKNSPENKAIVIQCLTKVMKSLMADHAAAQAARAAAQAQAEAAQADEAQAAADTAEAQD</sequence>
<reference evidence="3" key="2">
    <citation type="journal article" date="2021" name="PeerJ">
        <title>Extensive microbial diversity within the chicken gut microbiome revealed by metagenomics and culture.</title>
        <authorList>
            <person name="Gilroy R."/>
            <person name="Ravi A."/>
            <person name="Getino M."/>
            <person name="Pursley I."/>
            <person name="Horton D.L."/>
            <person name="Alikhan N.F."/>
            <person name="Baker D."/>
            <person name="Gharbi K."/>
            <person name="Hall N."/>
            <person name="Watson M."/>
            <person name="Adriaenssens E.M."/>
            <person name="Foster-Nyarko E."/>
            <person name="Jarju S."/>
            <person name="Secka A."/>
            <person name="Antonio M."/>
            <person name="Oren A."/>
            <person name="Chaudhuri R.R."/>
            <person name="La Ragione R."/>
            <person name="Hildebrand F."/>
            <person name="Pallen M.J."/>
        </authorList>
    </citation>
    <scope>NUCLEOTIDE SEQUENCE</scope>
    <source>
        <strain evidence="3">1063</strain>
    </source>
</reference>
<feature type="transmembrane region" description="Helical" evidence="2">
    <location>
        <begin position="155"/>
        <end position="176"/>
    </location>
</feature>
<evidence type="ECO:0000313" key="4">
    <source>
        <dbReference type="Proteomes" id="UP000824088"/>
    </source>
</evidence>